<accession>A0A6L2PPC1</accession>
<dbReference type="InterPro" id="IPR046824">
    <property type="entry name" value="Mss51-like_C"/>
</dbReference>
<evidence type="ECO:0000256" key="2">
    <source>
        <dbReference type="ARBA" id="ARBA00022771"/>
    </source>
</evidence>
<dbReference type="InParanoid" id="A0A6L2PPC1"/>
<keyword evidence="1" id="KW-0479">Metal-binding</keyword>
<dbReference type="PROSITE" id="PS50865">
    <property type="entry name" value="ZF_MYND_2"/>
    <property type="match status" value="1"/>
</dbReference>
<sequence length="428" mass="49599">MALAYDSYFYGTVCHVCKRNDANGVKLKRCGGCRMIQYCSQQHQKVHWPLHKSVCTCIRSVMHNRGVQYVFQRTCEGFSAEDWCKERYNVMLLTQLKLGRRLSEGEQQMFMFPRVCKVCHESDQEKLQDCKNCHCVSYCSISHKQQDFLRHSMSCHWLKLCFYVDKHFTKAKDPYPLICVPIRDKYEPLPCDLDAFISVLMTYSKDITKWNQPIEVALLSELLTCPLTLLYALEKLETSFSKNLVIHVVGAAAFECIFLKKWEVILHCLPQLTCLDMVFIGPEIEQGFETTCMLCVDCQKKGRELSTHFQSGNLYHQYATSETFLMPDIIVAYNCGLHECVGTDADTWLLSLPFLVKFNQTPLILTSYTIDEAYRDFARILDCRKDSLTVSLKCAKNPFASKRPYRDWGSENCDIFFQNNFITLVTPH</sequence>
<dbReference type="OrthoDB" id="5282002at2759"/>
<dbReference type="PANTHER" id="PTHR28069:SF2">
    <property type="entry name" value="GH20023P"/>
    <property type="match status" value="1"/>
</dbReference>
<comment type="caution">
    <text evidence="6">The sequence shown here is derived from an EMBL/GenBank/DDBJ whole genome shotgun (WGS) entry which is preliminary data.</text>
</comment>
<gene>
    <name evidence="6" type="ORF">Cfor_01825</name>
</gene>
<dbReference type="PANTHER" id="PTHR28069">
    <property type="entry name" value="GH20023P"/>
    <property type="match status" value="1"/>
</dbReference>
<keyword evidence="3" id="KW-0862">Zinc</keyword>
<reference evidence="7" key="1">
    <citation type="submission" date="2020-01" db="EMBL/GenBank/DDBJ databases">
        <title>Draft genome sequence of the Termite Coptotermes fromosanus.</title>
        <authorList>
            <person name="Itakura S."/>
            <person name="Yosikawa Y."/>
            <person name="Umezawa K."/>
        </authorList>
    </citation>
    <scope>NUCLEOTIDE SEQUENCE [LARGE SCALE GENOMIC DNA]</scope>
</reference>
<name>A0A6L2PPC1_COPFO</name>
<dbReference type="Pfam" id="PF01753">
    <property type="entry name" value="zf-MYND"/>
    <property type="match status" value="1"/>
</dbReference>
<dbReference type="Proteomes" id="UP000502823">
    <property type="component" value="Unassembled WGS sequence"/>
</dbReference>
<keyword evidence="2 4" id="KW-0863">Zinc-finger</keyword>
<evidence type="ECO:0000313" key="6">
    <source>
        <dbReference type="EMBL" id="GFG33380.1"/>
    </source>
</evidence>
<proteinExistence type="predicted"/>
<dbReference type="PROSITE" id="PS01360">
    <property type="entry name" value="ZF_MYND_1"/>
    <property type="match status" value="2"/>
</dbReference>
<organism evidence="6 7">
    <name type="scientific">Coptotermes formosanus</name>
    <name type="common">Formosan subterranean termite</name>
    <dbReference type="NCBI Taxonomy" id="36987"/>
    <lineage>
        <taxon>Eukaryota</taxon>
        <taxon>Metazoa</taxon>
        <taxon>Ecdysozoa</taxon>
        <taxon>Arthropoda</taxon>
        <taxon>Hexapoda</taxon>
        <taxon>Insecta</taxon>
        <taxon>Pterygota</taxon>
        <taxon>Neoptera</taxon>
        <taxon>Polyneoptera</taxon>
        <taxon>Dictyoptera</taxon>
        <taxon>Blattodea</taxon>
        <taxon>Blattoidea</taxon>
        <taxon>Termitoidae</taxon>
        <taxon>Rhinotermitidae</taxon>
        <taxon>Coptotermes</taxon>
    </lineage>
</organism>
<dbReference type="InterPro" id="IPR002893">
    <property type="entry name" value="Znf_MYND"/>
</dbReference>
<protein>
    <recommendedName>
        <fullName evidence="5">MYND-type domain-containing protein</fullName>
    </recommendedName>
</protein>
<evidence type="ECO:0000256" key="1">
    <source>
        <dbReference type="ARBA" id="ARBA00022723"/>
    </source>
</evidence>
<feature type="domain" description="MYND-type" evidence="5">
    <location>
        <begin position="14"/>
        <end position="55"/>
    </location>
</feature>
<evidence type="ECO:0000259" key="5">
    <source>
        <dbReference type="PROSITE" id="PS50865"/>
    </source>
</evidence>
<keyword evidence="7" id="KW-1185">Reference proteome</keyword>
<dbReference type="Pfam" id="PF20179">
    <property type="entry name" value="MSS51_C"/>
    <property type="match status" value="1"/>
</dbReference>
<dbReference type="GO" id="GO:0008270">
    <property type="term" value="F:zinc ion binding"/>
    <property type="evidence" value="ECO:0007669"/>
    <property type="project" value="UniProtKB-KW"/>
</dbReference>
<evidence type="ECO:0000256" key="3">
    <source>
        <dbReference type="ARBA" id="ARBA00022833"/>
    </source>
</evidence>
<evidence type="ECO:0000256" key="4">
    <source>
        <dbReference type="PROSITE-ProRule" id="PRU00134"/>
    </source>
</evidence>
<evidence type="ECO:0000313" key="7">
    <source>
        <dbReference type="Proteomes" id="UP000502823"/>
    </source>
</evidence>
<dbReference type="Gene3D" id="6.10.140.2220">
    <property type="match status" value="1"/>
</dbReference>
<dbReference type="EMBL" id="BLKM01000426">
    <property type="protein sequence ID" value="GFG33380.1"/>
    <property type="molecule type" value="Genomic_DNA"/>
</dbReference>
<dbReference type="AlphaFoldDB" id="A0A6L2PPC1"/>
<dbReference type="SUPFAM" id="SSF144232">
    <property type="entry name" value="HIT/MYND zinc finger-like"/>
    <property type="match status" value="2"/>
</dbReference>